<dbReference type="RefSeq" id="WP_026979457.1">
    <property type="nucleotide sequence ID" value="NZ_AUCZ01000003.1"/>
</dbReference>
<dbReference type="InterPro" id="IPR003489">
    <property type="entry name" value="RHF/RaiA"/>
</dbReference>
<dbReference type="CDD" id="cd00552">
    <property type="entry name" value="RaiA"/>
    <property type="match status" value="1"/>
</dbReference>
<protein>
    <submittedName>
        <fullName evidence="1">RNA polymerase subunit sigma-54</fullName>
    </submittedName>
</protein>
<proteinExistence type="predicted"/>
<dbReference type="Proteomes" id="UP000030121">
    <property type="component" value="Unassembled WGS sequence"/>
</dbReference>
<reference evidence="1 2" key="1">
    <citation type="submission" date="2013-09" db="EMBL/GenBank/DDBJ databases">
        <authorList>
            <person name="Zeng Z."/>
            <person name="Chen C."/>
        </authorList>
    </citation>
    <scope>NUCLEOTIDE SEQUENCE [LARGE SCALE GENOMIC DNA]</scope>
    <source>
        <strain evidence="1 2">GH29-5</strain>
    </source>
</reference>
<accession>A0A0A2M4V7</accession>
<evidence type="ECO:0000313" key="2">
    <source>
        <dbReference type="Proteomes" id="UP000030121"/>
    </source>
</evidence>
<dbReference type="AlphaFoldDB" id="A0A0A2M4V7"/>
<name>A0A0A2M4V7_9FLAO</name>
<dbReference type="EMBL" id="JRLW01000026">
    <property type="protein sequence ID" value="KGO86498.1"/>
    <property type="molecule type" value="Genomic_DNA"/>
</dbReference>
<comment type="caution">
    <text evidence="1">The sequence shown here is derived from an EMBL/GenBank/DDBJ whole genome shotgun (WGS) entry which is preliminary data.</text>
</comment>
<organism evidence="1 2">
    <name type="scientific">Flavobacterium suncheonense GH29-5 = DSM 17707</name>
    <dbReference type="NCBI Taxonomy" id="1121899"/>
    <lineage>
        <taxon>Bacteria</taxon>
        <taxon>Pseudomonadati</taxon>
        <taxon>Bacteroidota</taxon>
        <taxon>Flavobacteriia</taxon>
        <taxon>Flavobacteriales</taxon>
        <taxon>Flavobacteriaceae</taxon>
        <taxon>Flavobacterium</taxon>
    </lineage>
</organism>
<evidence type="ECO:0000313" key="1">
    <source>
        <dbReference type="EMBL" id="KGO86498.1"/>
    </source>
</evidence>
<keyword evidence="2" id="KW-1185">Reference proteome</keyword>
<dbReference type="Gene3D" id="3.30.160.100">
    <property type="entry name" value="Ribosome hibernation promotion factor-like"/>
    <property type="match status" value="1"/>
</dbReference>
<dbReference type="NCBIfam" id="TIGR00741">
    <property type="entry name" value="yfiA"/>
    <property type="match status" value="1"/>
</dbReference>
<sequence>MKVNVHAVNFNIDRKLVDFVQERLDKLEKYYDRVVSSDVFLKVQNTSDKENKIVEIKINVPGDEFMVKKQSKSFEEAVDLSVDSLERLLMKRKEKIRAHS</sequence>
<dbReference type="eggNOG" id="COG1544">
    <property type="taxonomic scope" value="Bacteria"/>
</dbReference>
<dbReference type="STRING" id="1121899.GCA_000430025_00684"/>
<gene>
    <name evidence="1" type="ORF">Q764_13645</name>
</gene>
<dbReference type="OrthoDB" id="9808702at2"/>
<dbReference type="SUPFAM" id="SSF69754">
    <property type="entry name" value="Ribosome binding protein Y (YfiA homologue)"/>
    <property type="match status" value="1"/>
</dbReference>
<dbReference type="Pfam" id="PF02482">
    <property type="entry name" value="Ribosomal_S30AE"/>
    <property type="match status" value="1"/>
</dbReference>
<dbReference type="InterPro" id="IPR036567">
    <property type="entry name" value="RHF-like"/>
</dbReference>